<comment type="subcellular location">
    <subcellularLocation>
        <location evidence="3">Cell inner membrane</location>
    </subcellularLocation>
    <subcellularLocation>
        <location evidence="2">Membrane</location>
        <topology evidence="2">Multi-pass membrane protein</topology>
    </subcellularLocation>
</comment>
<evidence type="ECO:0000256" key="9">
    <source>
        <dbReference type="ARBA" id="ARBA00051114"/>
    </source>
</evidence>
<dbReference type="SMART" id="SM00065">
    <property type="entry name" value="GAF"/>
    <property type="match status" value="1"/>
</dbReference>
<evidence type="ECO:0000256" key="3">
    <source>
        <dbReference type="ARBA" id="ARBA00004533"/>
    </source>
</evidence>
<evidence type="ECO:0000256" key="1">
    <source>
        <dbReference type="ARBA" id="ARBA00001946"/>
    </source>
</evidence>
<comment type="catalytic activity">
    <reaction evidence="9">
        <text>3',3'-c-di-GMP + H2O = 5'-phosphoguanylyl(3'-&gt;5')guanosine + H(+)</text>
        <dbReference type="Rhea" id="RHEA:24902"/>
        <dbReference type="ChEBI" id="CHEBI:15377"/>
        <dbReference type="ChEBI" id="CHEBI:15378"/>
        <dbReference type="ChEBI" id="CHEBI:58754"/>
        <dbReference type="ChEBI" id="CHEBI:58805"/>
        <dbReference type="EC" id="3.1.4.52"/>
    </reaction>
    <physiologicalReaction direction="left-to-right" evidence="9">
        <dbReference type="Rhea" id="RHEA:24903"/>
    </physiologicalReaction>
</comment>
<dbReference type="Pfam" id="PF13185">
    <property type="entry name" value="GAF_2"/>
    <property type="match status" value="1"/>
</dbReference>
<dbReference type="SMART" id="SM00052">
    <property type="entry name" value="EAL"/>
    <property type="match status" value="1"/>
</dbReference>
<dbReference type="Gene3D" id="3.20.20.450">
    <property type="entry name" value="EAL domain"/>
    <property type="match status" value="1"/>
</dbReference>
<dbReference type="InterPro" id="IPR003018">
    <property type="entry name" value="GAF"/>
</dbReference>
<dbReference type="FunFam" id="3.30.70.270:FF:000001">
    <property type="entry name" value="Diguanylate cyclase domain protein"/>
    <property type="match status" value="1"/>
</dbReference>
<dbReference type="GO" id="GO:0071732">
    <property type="term" value="P:cellular response to nitric oxide"/>
    <property type="evidence" value="ECO:0007669"/>
    <property type="project" value="UniProtKB-ARBA"/>
</dbReference>
<dbReference type="SUPFAM" id="SSF55781">
    <property type="entry name" value="GAF domain-like"/>
    <property type="match status" value="1"/>
</dbReference>
<dbReference type="SMART" id="SM00267">
    <property type="entry name" value="GGDEF"/>
    <property type="match status" value="1"/>
</dbReference>
<proteinExistence type="predicted"/>
<dbReference type="SMART" id="SM00086">
    <property type="entry name" value="PAC"/>
    <property type="match status" value="1"/>
</dbReference>
<dbReference type="SUPFAM" id="SSF158472">
    <property type="entry name" value="HAMP domain-like"/>
    <property type="match status" value="1"/>
</dbReference>
<evidence type="ECO:0000313" key="17">
    <source>
        <dbReference type="Proteomes" id="UP000198784"/>
    </source>
</evidence>
<dbReference type="Pfam" id="PF00990">
    <property type="entry name" value="GGDEF"/>
    <property type="match status" value="1"/>
</dbReference>
<dbReference type="InterPro" id="IPR052155">
    <property type="entry name" value="Biofilm_reg_signaling"/>
</dbReference>
<protein>
    <recommendedName>
        <fullName evidence="4">cyclic-guanylate-specific phosphodiesterase</fullName>
        <ecNumber evidence="4">3.1.4.52</ecNumber>
    </recommendedName>
</protein>
<dbReference type="SMART" id="SM00304">
    <property type="entry name" value="HAMP"/>
    <property type="match status" value="1"/>
</dbReference>
<feature type="transmembrane region" description="Helical" evidence="10">
    <location>
        <begin position="27"/>
        <end position="45"/>
    </location>
</feature>
<dbReference type="PROSITE" id="PS50887">
    <property type="entry name" value="GGDEF"/>
    <property type="match status" value="1"/>
</dbReference>
<dbReference type="PROSITE" id="PS50113">
    <property type="entry name" value="PAC"/>
    <property type="match status" value="1"/>
</dbReference>
<keyword evidence="6 10" id="KW-0812">Transmembrane</keyword>
<dbReference type="InterPro" id="IPR035965">
    <property type="entry name" value="PAS-like_dom_sf"/>
</dbReference>
<dbReference type="EMBL" id="FOWX01000009">
    <property type="protein sequence ID" value="SFP37438.1"/>
    <property type="molecule type" value="Genomic_DNA"/>
</dbReference>
<evidence type="ECO:0000256" key="2">
    <source>
        <dbReference type="ARBA" id="ARBA00004141"/>
    </source>
</evidence>
<evidence type="ECO:0000313" key="16">
    <source>
        <dbReference type="EMBL" id="SFP37438.1"/>
    </source>
</evidence>
<gene>
    <name evidence="16" type="ORF">SAMN05216190_10995</name>
</gene>
<dbReference type="SMART" id="SM00091">
    <property type="entry name" value="PAS"/>
    <property type="match status" value="1"/>
</dbReference>
<dbReference type="Gene3D" id="6.10.340.10">
    <property type="match status" value="1"/>
</dbReference>
<dbReference type="CDD" id="cd01949">
    <property type="entry name" value="GGDEF"/>
    <property type="match status" value="1"/>
</dbReference>
<dbReference type="NCBIfam" id="TIGR00229">
    <property type="entry name" value="sensory_box"/>
    <property type="match status" value="1"/>
</dbReference>
<reference evidence="17" key="1">
    <citation type="submission" date="2016-10" db="EMBL/GenBank/DDBJ databases">
        <authorList>
            <person name="Varghese N."/>
            <person name="Submissions S."/>
        </authorList>
    </citation>
    <scope>NUCLEOTIDE SEQUENCE [LARGE SCALE GENOMIC DNA]</scope>
    <source>
        <strain evidence="17">DSM 17834</strain>
    </source>
</reference>
<dbReference type="InterPro" id="IPR003660">
    <property type="entry name" value="HAMP_dom"/>
</dbReference>
<keyword evidence="8 10" id="KW-0472">Membrane</keyword>
<dbReference type="InterPro" id="IPR001610">
    <property type="entry name" value="PAC"/>
</dbReference>
<dbReference type="STRING" id="289003.SAMN05216190_10995"/>
<feature type="domain" description="PAS" evidence="11">
    <location>
        <begin position="302"/>
        <end position="347"/>
    </location>
</feature>
<dbReference type="RefSeq" id="WP_170862184.1">
    <property type="nucleotide sequence ID" value="NZ_FOWX01000009.1"/>
</dbReference>
<feature type="domain" description="GGDEF" evidence="15">
    <location>
        <begin position="610"/>
        <end position="743"/>
    </location>
</feature>
<dbReference type="InterPro" id="IPR043128">
    <property type="entry name" value="Rev_trsase/Diguanyl_cyclase"/>
</dbReference>
<dbReference type="Gene3D" id="3.30.450.40">
    <property type="match status" value="1"/>
</dbReference>
<dbReference type="Pfam" id="PF00672">
    <property type="entry name" value="HAMP"/>
    <property type="match status" value="1"/>
</dbReference>
<dbReference type="PANTHER" id="PTHR44757">
    <property type="entry name" value="DIGUANYLATE CYCLASE DGCP"/>
    <property type="match status" value="1"/>
</dbReference>
<feature type="domain" description="EAL" evidence="13">
    <location>
        <begin position="752"/>
        <end position="1006"/>
    </location>
</feature>
<evidence type="ECO:0000259" key="15">
    <source>
        <dbReference type="PROSITE" id="PS50887"/>
    </source>
</evidence>
<dbReference type="Pfam" id="PF13675">
    <property type="entry name" value="PilJ"/>
    <property type="match status" value="1"/>
</dbReference>
<dbReference type="GO" id="GO:0007165">
    <property type="term" value="P:signal transduction"/>
    <property type="evidence" value="ECO:0007669"/>
    <property type="project" value="InterPro"/>
</dbReference>
<dbReference type="InterPro" id="IPR000700">
    <property type="entry name" value="PAS-assoc_C"/>
</dbReference>
<name>A0A1I5PTM1_9PSED</name>
<evidence type="ECO:0000259" key="14">
    <source>
        <dbReference type="PROSITE" id="PS50885"/>
    </source>
</evidence>
<dbReference type="InterPro" id="IPR000014">
    <property type="entry name" value="PAS"/>
</dbReference>
<dbReference type="Gene3D" id="3.30.70.270">
    <property type="match status" value="1"/>
</dbReference>
<dbReference type="NCBIfam" id="TIGR00254">
    <property type="entry name" value="GGDEF"/>
    <property type="match status" value="1"/>
</dbReference>
<evidence type="ECO:0000256" key="4">
    <source>
        <dbReference type="ARBA" id="ARBA00012282"/>
    </source>
</evidence>
<evidence type="ECO:0000256" key="7">
    <source>
        <dbReference type="ARBA" id="ARBA00022989"/>
    </source>
</evidence>
<evidence type="ECO:0000259" key="12">
    <source>
        <dbReference type="PROSITE" id="PS50113"/>
    </source>
</evidence>
<dbReference type="PANTHER" id="PTHR44757:SF2">
    <property type="entry name" value="BIOFILM ARCHITECTURE MAINTENANCE PROTEIN MBAA"/>
    <property type="match status" value="1"/>
</dbReference>
<dbReference type="EC" id="3.1.4.52" evidence="4"/>
<dbReference type="PROSITE" id="PS50885">
    <property type="entry name" value="HAMP"/>
    <property type="match status" value="1"/>
</dbReference>
<dbReference type="FunFam" id="3.20.20.450:FF:000001">
    <property type="entry name" value="Cyclic di-GMP phosphodiesterase yahA"/>
    <property type="match status" value="1"/>
</dbReference>
<dbReference type="PROSITE" id="PS50883">
    <property type="entry name" value="EAL"/>
    <property type="match status" value="1"/>
</dbReference>
<dbReference type="AlphaFoldDB" id="A0A1I5PTM1"/>
<dbReference type="Proteomes" id="UP000198784">
    <property type="component" value="Unassembled WGS sequence"/>
</dbReference>
<keyword evidence="17" id="KW-1185">Reference proteome</keyword>
<evidence type="ECO:0000256" key="5">
    <source>
        <dbReference type="ARBA" id="ARBA00022636"/>
    </source>
</evidence>
<dbReference type="InterPro" id="IPR000160">
    <property type="entry name" value="GGDEF_dom"/>
</dbReference>
<evidence type="ECO:0000259" key="13">
    <source>
        <dbReference type="PROSITE" id="PS50883"/>
    </source>
</evidence>
<dbReference type="CDD" id="cd01948">
    <property type="entry name" value="EAL"/>
    <property type="match status" value="1"/>
</dbReference>
<accession>A0A1I5PTM1</accession>
<dbReference type="Pfam" id="PF00563">
    <property type="entry name" value="EAL"/>
    <property type="match status" value="1"/>
</dbReference>
<evidence type="ECO:0000256" key="6">
    <source>
        <dbReference type="ARBA" id="ARBA00022692"/>
    </source>
</evidence>
<dbReference type="Gene3D" id="3.30.450.20">
    <property type="entry name" value="PAS domain"/>
    <property type="match status" value="1"/>
</dbReference>
<sequence>MSTEVAEVRTKRAPKSRWPLINVNQKMVINFLVILLVAVANVTVVQTMLRDLNGVAETVGQAGKLRVLSQQIAFETSLVLRLEGHRTEQVVATVDAFEMHLSGLERGDNVFGHNAMTLSTQITPLVASIRPKWHSYRSHIEFLLEMRTPAEEVTAELGRIHAEAGQLLGIAEAIVQALTVEAQQAQERGLQKVYALLVVDLLVLFGIFLLARKQIVHPLRDLARYSRMLGAGDYSVRSSFRGTDEIGELAAAFNFGARQIEELITSIDLDRQRLRRAESIFRGLAENSVVGVYIVQDHRFHYVNLKMAEMFSYAQSEMIAALDVSDIVSEADRDRVNATIQQRLLGETRAVNYEMQGRKKDGSTFDVEVFGSKMDVDGKTATIGIMLDITERKRDERALKVLSACNQALIRATEESALLTEICGIVQQLSGHPFVWVGYAEDETSKLVQPAAKREAVDGALPFTAGELSWDDSARGSGVTGTAIRTGRTAVVKYVQGNMQYPPWRDFLIEHGIQSGMALPLIAERKVIGALTIYAQDAAAFTASEIRIVEELAGSLAYGITALRANCARQHYAQQLMHQANHDVLTGLANRSLLSDRIKQAIASAERSGRVAALLLLDLDCFKVINDSLGHPVGDALLQAVAERLCALVRKADTVARLGGDEFVIVLPGLLKVADASLVAGKVLSALAQPFVIDQQELHIGVSIGISLYPQDGTHEEVLLKNVDLAMYRAKFEGRNKFHFYTEELNIHGRERLALASDLRGALERDELRLHYQPQVDLRSGEVVGVEALLRWQHPARGMLSPVQFIPIAEETGLIIPIGAWVIKAACAQQRAWREAGLPPVRVAVNISAHQFRRHDLLAVVAEALRETAMEARYLELELTETAIMQEPEKAIPVLLELKALGLHLALDDFGMGYSSLNYLRQFPLDNLKIDRSFVSDLTSGTHGVSIVKTIISLAHSLDLKVIAEGVESMAQLDLLNTYGCDEVQGFYFSKPVAADELACLLGKWRVFEVGPAGNDSITRKNGAAHEGT</sequence>
<dbReference type="InterPro" id="IPR029016">
    <property type="entry name" value="GAF-like_dom_sf"/>
</dbReference>
<dbReference type="InterPro" id="IPR029095">
    <property type="entry name" value="NarX-like_N"/>
</dbReference>
<dbReference type="InterPro" id="IPR035919">
    <property type="entry name" value="EAL_sf"/>
</dbReference>
<feature type="domain" description="PAC" evidence="12">
    <location>
        <begin position="351"/>
        <end position="401"/>
    </location>
</feature>
<keyword evidence="7 10" id="KW-1133">Transmembrane helix</keyword>
<evidence type="ECO:0000256" key="10">
    <source>
        <dbReference type="SAM" id="Phobius"/>
    </source>
</evidence>
<comment type="cofactor">
    <cofactor evidence="1">
        <name>Mg(2+)</name>
        <dbReference type="ChEBI" id="CHEBI:18420"/>
    </cofactor>
</comment>
<dbReference type="GO" id="GO:0071111">
    <property type="term" value="F:cyclic-guanylate-specific phosphodiesterase activity"/>
    <property type="evidence" value="ECO:0007669"/>
    <property type="project" value="UniProtKB-EC"/>
</dbReference>
<dbReference type="Pfam" id="PF13426">
    <property type="entry name" value="PAS_9"/>
    <property type="match status" value="1"/>
</dbReference>
<dbReference type="SUPFAM" id="SSF55785">
    <property type="entry name" value="PYP-like sensor domain (PAS domain)"/>
    <property type="match status" value="1"/>
</dbReference>
<dbReference type="SUPFAM" id="SSF55073">
    <property type="entry name" value="Nucleotide cyclase"/>
    <property type="match status" value="1"/>
</dbReference>
<dbReference type="CDD" id="cd06225">
    <property type="entry name" value="HAMP"/>
    <property type="match status" value="1"/>
</dbReference>
<keyword evidence="5" id="KW-0973">c-di-GMP</keyword>
<dbReference type="CDD" id="cd00130">
    <property type="entry name" value="PAS"/>
    <property type="match status" value="1"/>
</dbReference>
<dbReference type="InterPro" id="IPR029787">
    <property type="entry name" value="Nucleotide_cyclase"/>
</dbReference>
<feature type="domain" description="HAMP" evidence="14">
    <location>
        <begin position="213"/>
        <end position="265"/>
    </location>
</feature>
<organism evidence="16 17">
    <name type="scientific">Pseudomonas borbori</name>
    <dbReference type="NCBI Taxonomy" id="289003"/>
    <lineage>
        <taxon>Bacteria</taxon>
        <taxon>Pseudomonadati</taxon>
        <taxon>Pseudomonadota</taxon>
        <taxon>Gammaproteobacteria</taxon>
        <taxon>Pseudomonadales</taxon>
        <taxon>Pseudomonadaceae</taxon>
        <taxon>Pseudomonas</taxon>
    </lineage>
</organism>
<dbReference type="GO" id="GO:0005886">
    <property type="term" value="C:plasma membrane"/>
    <property type="evidence" value="ECO:0007669"/>
    <property type="project" value="UniProtKB-SubCell"/>
</dbReference>
<dbReference type="PROSITE" id="PS50112">
    <property type="entry name" value="PAS"/>
    <property type="match status" value="1"/>
</dbReference>
<evidence type="ECO:0000259" key="11">
    <source>
        <dbReference type="PROSITE" id="PS50112"/>
    </source>
</evidence>
<dbReference type="SUPFAM" id="SSF141868">
    <property type="entry name" value="EAL domain-like"/>
    <property type="match status" value="1"/>
</dbReference>
<dbReference type="InterPro" id="IPR001633">
    <property type="entry name" value="EAL_dom"/>
</dbReference>
<evidence type="ECO:0000256" key="8">
    <source>
        <dbReference type="ARBA" id="ARBA00023136"/>
    </source>
</evidence>